<name>A0A098ECE8_9ZZZZ</name>
<dbReference type="EMBL" id="CCXY01000269">
    <property type="protein sequence ID" value="CEG13189.1"/>
    <property type="molecule type" value="Genomic_DNA"/>
</dbReference>
<evidence type="ECO:0000313" key="2">
    <source>
        <dbReference type="EMBL" id="CEG13189.1"/>
    </source>
</evidence>
<dbReference type="AlphaFoldDB" id="A0A098ECE8"/>
<evidence type="ECO:0000313" key="1">
    <source>
        <dbReference type="EMBL" id="CEG11755.1"/>
    </source>
</evidence>
<accession>A0A098ECE8</accession>
<proteinExistence type="predicted"/>
<gene>
    <name evidence="1" type="ORF">MSIBF_A1670015</name>
    <name evidence="2" type="ORF">MSIBF_A3400002</name>
</gene>
<dbReference type="EMBL" id="CCXY01000076">
    <property type="protein sequence ID" value="CEG11755.1"/>
    <property type="molecule type" value="Genomic_DNA"/>
</dbReference>
<organism evidence="2">
    <name type="scientific">groundwater metagenome</name>
    <dbReference type="NCBI Taxonomy" id="717931"/>
    <lineage>
        <taxon>unclassified sequences</taxon>
        <taxon>metagenomes</taxon>
        <taxon>ecological metagenomes</taxon>
    </lineage>
</organism>
<sequence>MSMLYWIRKDTQNEILNKNKSKTLFYKTQKLCSFILYNVKTINDVKTINGDKKNLDTLNTL</sequence>
<protein>
    <submittedName>
        <fullName evidence="2">Uncharacterized protein</fullName>
    </submittedName>
</protein>
<reference evidence="2" key="1">
    <citation type="submission" date="2014-09" db="EMBL/GenBank/DDBJ databases">
        <authorList>
            <person name="Probst J Alexander"/>
        </authorList>
    </citation>
    <scope>NUCLEOTIDE SEQUENCE</scope>
</reference>